<keyword evidence="4" id="KW-0963">Cytoplasm</keyword>
<feature type="region of interest" description="Disordered" evidence="11">
    <location>
        <begin position="57"/>
        <end position="80"/>
    </location>
</feature>
<evidence type="ECO:0000256" key="5">
    <source>
        <dbReference type="ARBA" id="ARBA00022598"/>
    </source>
</evidence>
<dbReference type="Gene3D" id="3.30.930.10">
    <property type="entry name" value="Bira Bifunctional Protein, Domain 2"/>
    <property type="match status" value="2"/>
</dbReference>
<dbReference type="EC" id="6.1.1.12" evidence="3"/>
<evidence type="ECO:0000256" key="6">
    <source>
        <dbReference type="ARBA" id="ARBA00022741"/>
    </source>
</evidence>
<evidence type="ECO:0000256" key="10">
    <source>
        <dbReference type="ARBA" id="ARBA00047904"/>
    </source>
</evidence>
<dbReference type="InParanoid" id="A0A401H1G3"/>
<dbReference type="PRINTS" id="PR01042">
    <property type="entry name" value="TRNASYNTHASP"/>
</dbReference>
<comment type="subcellular location">
    <subcellularLocation>
        <location evidence="1">Cytoplasm</location>
    </subcellularLocation>
</comment>
<keyword evidence="14" id="KW-1185">Reference proteome</keyword>
<dbReference type="GO" id="GO:0017101">
    <property type="term" value="C:aminoacyl-tRNA synthetase multienzyme complex"/>
    <property type="evidence" value="ECO:0007669"/>
    <property type="project" value="TreeGrafter"/>
</dbReference>
<dbReference type="PANTHER" id="PTHR43450">
    <property type="entry name" value="ASPARTYL-TRNA SYNTHETASE"/>
    <property type="match status" value="1"/>
</dbReference>
<dbReference type="GO" id="GO:0005524">
    <property type="term" value="F:ATP binding"/>
    <property type="evidence" value="ECO:0007669"/>
    <property type="project" value="UniProtKB-KW"/>
</dbReference>
<keyword evidence="9" id="KW-0030">Aminoacyl-tRNA synthetase</keyword>
<dbReference type="GO" id="GO:0005829">
    <property type="term" value="C:cytosol"/>
    <property type="evidence" value="ECO:0007669"/>
    <property type="project" value="TreeGrafter"/>
</dbReference>
<evidence type="ECO:0000256" key="2">
    <source>
        <dbReference type="ARBA" id="ARBA00005312"/>
    </source>
</evidence>
<keyword evidence="8" id="KW-0648">Protein biosynthesis</keyword>
<evidence type="ECO:0000313" key="14">
    <source>
        <dbReference type="Proteomes" id="UP000287166"/>
    </source>
</evidence>
<keyword evidence="5 13" id="KW-0436">Ligase</keyword>
<sequence length="422" mass="48104">MATAVGQETTSHLGKSRRLPFYFFDLPQLLALELAHPSPPAVLCRCIPSPSNSRPSSLPLPAGFHAPPPPPRGSRSTPRPVQCAFHNDFRVEDATCPDAEIEVSDDVQYKHVLLYTRLNNRVVDLRMQTNQAVFKLRHAISHLFHEYLDERGFTEIHSPKLQGTATVSGATVFEVGDFKGMAFLAQWPQLMKQMAIAADFERVYKIGPICRTEDSNTHRHMIEFTGLDLEMAIQEHYHKVMEMLDRLSSRREFKWREGPEGMLRLSFKEAVDLLVEDGVPRDALDDIKCHQIEKRLGRIVRAKYDTDYYIIVKFSMALRPFYIMPDPDDPTLSNSYDFFIRGEEILSGAQRIHDVTLLAEKMRSRGLDPASISYYLYAFKMGCSPNVGGSIGLECMLMLFLRLNNIRCTSLFPRDSGSTRRQ</sequence>
<reference evidence="13 14" key="1">
    <citation type="journal article" date="2018" name="Sci. Rep.">
        <title>Genome sequence of the cauliflower mushroom Sparassis crispa (Hanabiratake) and its association with beneficial usage.</title>
        <authorList>
            <person name="Kiyama R."/>
            <person name="Furutani Y."/>
            <person name="Kawaguchi K."/>
            <person name="Nakanishi T."/>
        </authorList>
    </citation>
    <scope>NUCLEOTIDE SEQUENCE [LARGE SCALE GENOMIC DNA]</scope>
</reference>
<dbReference type="RefSeq" id="XP_027619123.1">
    <property type="nucleotide sequence ID" value="XM_027763322.1"/>
</dbReference>
<dbReference type="STRING" id="139825.A0A401H1G3"/>
<accession>A0A401H1G3</accession>
<evidence type="ECO:0000256" key="7">
    <source>
        <dbReference type="ARBA" id="ARBA00022840"/>
    </source>
</evidence>
<dbReference type="GO" id="GO:0003723">
    <property type="term" value="F:RNA binding"/>
    <property type="evidence" value="ECO:0007669"/>
    <property type="project" value="TreeGrafter"/>
</dbReference>
<evidence type="ECO:0000313" key="13">
    <source>
        <dbReference type="EMBL" id="GBE88210.1"/>
    </source>
</evidence>
<feature type="domain" description="Aminoacyl-transfer RNA synthetases class-II family profile" evidence="12">
    <location>
        <begin position="134"/>
        <end position="413"/>
    </location>
</feature>
<dbReference type="GO" id="GO:0006422">
    <property type="term" value="P:aspartyl-tRNA aminoacylation"/>
    <property type="evidence" value="ECO:0007669"/>
    <property type="project" value="InterPro"/>
</dbReference>
<evidence type="ECO:0000256" key="9">
    <source>
        <dbReference type="ARBA" id="ARBA00023146"/>
    </source>
</evidence>
<dbReference type="GO" id="GO:0004815">
    <property type="term" value="F:aspartate-tRNA ligase activity"/>
    <property type="evidence" value="ECO:0007669"/>
    <property type="project" value="UniProtKB-EC"/>
</dbReference>
<dbReference type="PROSITE" id="PS50862">
    <property type="entry name" value="AA_TRNA_LIGASE_II"/>
    <property type="match status" value="1"/>
</dbReference>
<dbReference type="InterPro" id="IPR006195">
    <property type="entry name" value="aa-tRNA-synth_II"/>
</dbReference>
<dbReference type="AlphaFoldDB" id="A0A401H1G3"/>
<evidence type="ECO:0000259" key="12">
    <source>
        <dbReference type="PROSITE" id="PS50862"/>
    </source>
</evidence>
<dbReference type="InterPro" id="IPR004364">
    <property type="entry name" value="Aa-tRNA-synt_II"/>
</dbReference>
<comment type="catalytic activity">
    <reaction evidence="10">
        <text>tRNA(Asp) + L-aspartate + ATP = L-aspartyl-tRNA(Asp) + AMP + diphosphate</text>
        <dbReference type="Rhea" id="RHEA:19649"/>
        <dbReference type="Rhea" id="RHEA-COMP:9660"/>
        <dbReference type="Rhea" id="RHEA-COMP:9678"/>
        <dbReference type="ChEBI" id="CHEBI:29991"/>
        <dbReference type="ChEBI" id="CHEBI:30616"/>
        <dbReference type="ChEBI" id="CHEBI:33019"/>
        <dbReference type="ChEBI" id="CHEBI:78442"/>
        <dbReference type="ChEBI" id="CHEBI:78516"/>
        <dbReference type="ChEBI" id="CHEBI:456215"/>
        <dbReference type="EC" id="6.1.1.12"/>
    </reaction>
</comment>
<evidence type="ECO:0000256" key="8">
    <source>
        <dbReference type="ARBA" id="ARBA00022917"/>
    </source>
</evidence>
<name>A0A401H1G3_9APHY</name>
<dbReference type="Proteomes" id="UP000287166">
    <property type="component" value="Unassembled WGS sequence"/>
</dbReference>
<dbReference type="GeneID" id="38785127"/>
<comment type="caution">
    <text evidence="13">The sequence shown here is derived from an EMBL/GenBank/DDBJ whole genome shotgun (WGS) entry which is preliminary data.</text>
</comment>
<dbReference type="OrthoDB" id="372395at2759"/>
<dbReference type="InterPro" id="IPR045864">
    <property type="entry name" value="aa-tRNA-synth_II/BPL/LPL"/>
</dbReference>
<protein>
    <recommendedName>
        <fullName evidence="3">aspartate--tRNA ligase</fullName>
        <ecNumber evidence="3">6.1.1.12</ecNumber>
    </recommendedName>
</protein>
<dbReference type="EMBL" id="BFAD01000013">
    <property type="protein sequence ID" value="GBE88210.1"/>
    <property type="molecule type" value="Genomic_DNA"/>
</dbReference>
<dbReference type="InterPro" id="IPR004523">
    <property type="entry name" value="Asp-tRNA_synthase_2"/>
</dbReference>
<dbReference type="Pfam" id="PF00152">
    <property type="entry name" value="tRNA-synt_2"/>
    <property type="match status" value="1"/>
</dbReference>
<keyword evidence="6" id="KW-0547">Nucleotide-binding</keyword>
<organism evidence="13 14">
    <name type="scientific">Sparassis crispa</name>
    <dbReference type="NCBI Taxonomy" id="139825"/>
    <lineage>
        <taxon>Eukaryota</taxon>
        <taxon>Fungi</taxon>
        <taxon>Dikarya</taxon>
        <taxon>Basidiomycota</taxon>
        <taxon>Agaricomycotina</taxon>
        <taxon>Agaricomycetes</taxon>
        <taxon>Polyporales</taxon>
        <taxon>Sparassidaceae</taxon>
        <taxon>Sparassis</taxon>
    </lineage>
</organism>
<dbReference type="PANTHER" id="PTHR43450:SF1">
    <property type="entry name" value="ASPARTATE--TRNA LIGASE, CYTOPLASMIC"/>
    <property type="match status" value="1"/>
</dbReference>
<evidence type="ECO:0000256" key="11">
    <source>
        <dbReference type="SAM" id="MobiDB-lite"/>
    </source>
</evidence>
<evidence type="ECO:0000256" key="4">
    <source>
        <dbReference type="ARBA" id="ARBA00022490"/>
    </source>
</evidence>
<dbReference type="SUPFAM" id="SSF55681">
    <property type="entry name" value="Class II aaRS and biotin synthetases"/>
    <property type="match status" value="1"/>
</dbReference>
<keyword evidence="7" id="KW-0067">ATP-binding</keyword>
<proteinExistence type="inferred from homology"/>
<gene>
    <name evidence="13" type="ORF">SCP_1300240</name>
</gene>
<comment type="similarity">
    <text evidence="2">Belongs to the class-II aminoacyl-tRNA synthetase family. Type 2 subfamily.</text>
</comment>
<dbReference type="InterPro" id="IPR002312">
    <property type="entry name" value="Asp/Asn-tRNA-synth_IIb"/>
</dbReference>
<evidence type="ECO:0000256" key="3">
    <source>
        <dbReference type="ARBA" id="ARBA00012841"/>
    </source>
</evidence>
<evidence type="ECO:0000256" key="1">
    <source>
        <dbReference type="ARBA" id="ARBA00004496"/>
    </source>
</evidence>